<protein>
    <submittedName>
        <fullName evidence="1">Uncharacterized protein</fullName>
    </submittedName>
</protein>
<accession>A0A8S5RW48</accession>
<name>A0A8S5RW48_9CAUD</name>
<proteinExistence type="predicted"/>
<dbReference type="EMBL" id="BK032497">
    <property type="protein sequence ID" value="DAF42833.1"/>
    <property type="molecule type" value="Genomic_DNA"/>
</dbReference>
<organism evidence="1">
    <name type="scientific">Siphoviridae sp. ctHip2</name>
    <dbReference type="NCBI Taxonomy" id="2827830"/>
    <lineage>
        <taxon>Viruses</taxon>
        <taxon>Duplodnaviria</taxon>
        <taxon>Heunggongvirae</taxon>
        <taxon>Uroviricota</taxon>
        <taxon>Caudoviricetes</taxon>
    </lineage>
</organism>
<sequence length="121" mass="14618">MTNENWISTQNLDEKIQKFVVENSVVFIKFKYYTVLEKMIEVLEKLEYSTNLFKAEWDKWNYSSPNNLLMIKNELIRYPDEDYYLEIDTRDKFYTVCNLWTKNRALENSNLKIAVATTSIY</sequence>
<evidence type="ECO:0000313" key="1">
    <source>
        <dbReference type="EMBL" id="DAF42833.1"/>
    </source>
</evidence>
<reference evidence="1" key="1">
    <citation type="journal article" date="2021" name="Proc. Natl. Acad. Sci. U.S.A.">
        <title>A Catalog of Tens of Thousands of Viruses from Human Metagenomes Reveals Hidden Associations with Chronic Diseases.</title>
        <authorList>
            <person name="Tisza M.J."/>
            <person name="Buck C.B."/>
        </authorList>
    </citation>
    <scope>NUCLEOTIDE SEQUENCE</scope>
    <source>
        <strain evidence="1">CtHip2</strain>
    </source>
</reference>